<dbReference type="RefSeq" id="WP_127939481.1">
    <property type="nucleotide sequence ID" value="NZ_SAUN01000001.1"/>
</dbReference>
<dbReference type="Proteomes" id="UP000284824">
    <property type="component" value="Unassembled WGS sequence"/>
</dbReference>
<dbReference type="EMBL" id="SAUN01000001">
    <property type="protein sequence ID" value="RVX46974.1"/>
    <property type="molecule type" value="Genomic_DNA"/>
</dbReference>
<comment type="caution">
    <text evidence="2">The sequence shown here is derived from an EMBL/GenBank/DDBJ whole genome shotgun (WGS) entry which is preliminary data.</text>
</comment>
<dbReference type="OrthoDB" id="4774469at2"/>
<gene>
    <name evidence="2" type="ORF">EDD27_9889</name>
</gene>
<dbReference type="AlphaFoldDB" id="A0A438MMI6"/>
<sequence>MNLINGVFNLLFLVLAAIIFGMSVYAIVHALRVPANAFISAGKLKKELWLLILGLATLFSGAGAWMYFDAFLGALAMGNPKFIGIGLGLFSILAVIAATVYIVDVKPAVKGMGRGNSGPYGPW</sequence>
<reference evidence="2 3" key="1">
    <citation type="submission" date="2019-01" db="EMBL/GenBank/DDBJ databases">
        <title>Sequencing the genomes of 1000 actinobacteria strains.</title>
        <authorList>
            <person name="Klenk H.-P."/>
        </authorList>
    </citation>
    <scope>NUCLEOTIDE SEQUENCE [LARGE SCALE GENOMIC DNA]</scope>
    <source>
        <strain evidence="2 3">DSM 43925</strain>
    </source>
</reference>
<protein>
    <submittedName>
        <fullName evidence="2">Uncharacterized protein DUF2516</fullName>
    </submittedName>
</protein>
<dbReference type="Pfam" id="PF10724">
    <property type="entry name" value="DUF2516"/>
    <property type="match status" value="1"/>
</dbReference>
<feature type="transmembrane region" description="Helical" evidence="1">
    <location>
        <begin position="6"/>
        <end position="28"/>
    </location>
</feature>
<dbReference type="InterPro" id="IPR019662">
    <property type="entry name" value="DUF2516"/>
</dbReference>
<feature type="transmembrane region" description="Helical" evidence="1">
    <location>
        <begin position="48"/>
        <end position="68"/>
    </location>
</feature>
<evidence type="ECO:0000313" key="3">
    <source>
        <dbReference type="Proteomes" id="UP000284824"/>
    </source>
</evidence>
<feature type="transmembrane region" description="Helical" evidence="1">
    <location>
        <begin position="83"/>
        <end position="103"/>
    </location>
</feature>
<name>A0A438MMI6_9ACTN</name>
<evidence type="ECO:0000313" key="2">
    <source>
        <dbReference type="EMBL" id="RVX46974.1"/>
    </source>
</evidence>
<proteinExistence type="predicted"/>
<keyword evidence="3" id="KW-1185">Reference proteome</keyword>
<organism evidence="2 3">
    <name type="scientific">Nonomuraea polychroma</name>
    <dbReference type="NCBI Taxonomy" id="46176"/>
    <lineage>
        <taxon>Bacteria</taxon>
        <taxon>Bacillati</taxon>
        <taxon>Actinomycetota</taxon>
        <taxon>Actinomycetes</taxon>
        <taxon>Streptosporangiales</taxon>
        <taxon>Streptosporangiaceae</taxon>
        <taxon>Nonomuraea</taxon>
    </lineage>
</organism>
<accession>A0A438MMI6</accession>
<keyword evidence="1" id="KW-1133">Transmembrane helix</keyword>
<keyword evidence="1" id="KW-0812">Transmembrane</keyword>
<keyword evidence="1" id="KW-0472">Membrane</keyword>
<evidence type="ECO:0000256" key="1">
    <source>
        <dbReference type="SAM" id="Phobius"/>
    </source>
</evidence>